<dbReference type="EMBL" id="LWCS01000032">
    <property type="protein sequence ID" value="OAN36723.1"/>
    <property type="molecule type" value="Genomic_DNA"/>
</dbReference>
<dbReference type="RefSeq" id="WP_064282930.1">
    <property type="nucleotide sequence ID" value="NZ_LWCS01000032.1"/>
</dbReference>
<feature type="domain" description="HTH araC/xylS-type" evidence="4">
    <location>
        <begin position="216"/>
        <end position="317"/>
    </location>
</feature>
<evidence type="ECO:0000313" key="5">
    <source>
        <dbReference type="EMBL" id="OAN36723.1"/>
    </source>
</evidence>
<dbReference type="Gene3D" id="1.10.10.60">
    <property type="entry name" value="Homeodomain-like"/>
    <property type="match status" value="1"/>
</dbReference>
<dbReference type="AlphaFoldDB" id="A0A178LTH2"/>
<dbReference type="Proteomes" id="UP000078396">
    <property type="component" value="Unassembled WGS sequence"/>
</dbReference>
<keyword evidence="1" id="KW-0805">Transcription regulation</keyword>
<sequence length="334" mass="36090">MAAILVDTDDPREAKEVFTDTYALQVSPLQCGQADFHGRLLRSQVGSITIDDVVIGADFGFQRRPSDRILLTRIHSGVMQAAQGDSSCDVFAEGDVVALGAVSDHPVAGTSCGSAQHYTIVSIDRRVLDAAAWMPAKRLQRVELLGQAPVSGEAGRRMAKAIDYATALAVTDPAAATDPLVASSLQRHLAAMMLTTFPLKGIHDADNREGTPAPLSEAIAYIEQHVDADVTLASLARAVHTSTRSLQLMFRKHCGCTPMQHLRDVRMQRAHAELVAADPYSTSVSAVSMRWGFGHSGRFAVRYRERFGESPSVTLQRLPAIDQRHDPEADPALA</sequence>
<dbReference type="PANTHER" id="PTHR46796:SF12">
    <property type="entry name" value="HTH-TYPE DNA-BINDING TRANSCRIPTIONAL ACTIVATOR EUTR"/>
    <property type="match status" value="1"/>
</dbReference>
<keyword evidence="2" id="KW-0238">DNA-binding</keyword>
<dbReference type="STRING" id="912594.AWC12_08005"/>
<dbReference type="InterPro" id="IPR018062">
    <property type="entry name" value="HTH_AraC-typ_CS"/>
</dbReference>
<evidence type="ECO:0000313" key="6">
    <source>
        <dbReference type="Proteomes" id="UP000078396"/>
    </source>
</evidence>
<keyword evidence="3" id="KW-0804">Transcription</keyword>
<protein>
    <recommendedName>
        <fullName evidence="4">HTH araC/xylS-type domain-containing protein</fullName>
    </recommendedName>
</protein>
<dbReference type="InterPro" id="IPR050204">
    <property type="entry name" value="AraC_XylS_family_regulators"/>
</dbReference>
<name>A0A178LTH2_MYCIR</name>
<dbReference type="InterPro" id="IPR009057">
    <property type="entry name" value="Homeodomain-like_sf"/>
</dbReference>
<evidence type="ECO:0000256" key="3">
    <source>
        <dbReference type="ARBA" id="ARBA00023163"/>
    </source>
</evidence>
<dbReference type="PROSITE" id="PS00041">
    <property type="entry name" value="HTH_ARAC_FAMILY_1"/>
    <property type="match status" value="1"/>
</dbReference>
<dbReference type="GO" id="GO:0043565">
    <property type="term" value="F:sequence-specific DNA binding"/>
    <property type="evidence" value="ECO:0007669"/>
    <property type="project" value="InterPro"/>
</dbReference>
<proteinExistence type="predicted"/>
<dbReference type="PROSITE" id="PS01124">
    <property type="entry name" value="HTH_ARAC_FAMILY_2"/>
    <property type="match status" value="1"/>
</dbReference>
<dbReference type="InterPro" id="IPR018060">
    <property type="entry name" value="HTH_AraC"/>
</dbReference>
<comment type="caution">
    <text evidence="5">The sequence shown here is derived from an EMBL/GenBank/DDBJ whole genome shotgun (WGS) entry which is preliminary data.</text>
</comment>
<evidence type="ECO:0000256" key="1">
    <source>
        <dbReference type="ARBA" id="ARBA00023015"/>
    </source>
</evidence>
<dbReference type="SUPFAM" id="SSF46689">
    <property type="entry name" value="Homeodomain-like"/>
    <property type="match status" value="1"/>
</dbReference>
<dbReference type="SMART" id="SM00342">
    <property type="entry name" value="HTH_ARAC"/>
    <property type="match status" value="1"/>
</dbReference>
<dbReference type="OrthoDB" id="5464689at2"/>
<organism evidence="5 6">
    <name type="scientific">Mycolicibacterium iranicum</name>
    <name type="common">Mycobacterium iranicum</name>
    <dbReference type="NCBI Taxonomy" id="912594"/>
    <lineage>
        <taxon>Bacteria</taxon>
        <taxon>Bacillati</taxon>
        <taxon>Actinomycetota</taxon>
        <taxon>Actinomycetes</taxon>
        <taxon>Mycobacteriales</taxon>
        <taxon>Mycobacteriaceae</taxon>
        <taxon>Mycolicibacterium</taxon>
    </lineage>
</organism>
<reference evidence="5 6" key="1">
    <citation type="submission" date="2016-04" db="EMBL/GenBank/DDBJ databases">
        <title>Draft Genome Sequences of Staphylococcus capitis Strain H36, S. capitis Strain H65, S. cohnii Strain H62, S. hominis Strain H69, Mycobacterium iranicum Strain H39, Plantibacter sp. Strain H53, Pseudomonas oryzihabitans Strain H72, and Microbacterium sp. Strain H83, isolated from residential settings.</title>
        <authorList>
            <person name="Lymperopoulou D."/>
            <person name="Adams R.I."/>
            <person name="Lindow S."/>
            <person name="Coil D.A."/>
            <person name="Jospin G."/>
            <person name="Eisen J.A."/>
        </authorList>
    </citation>
    <scope>NUCLEOTIDE SEQUENCE [LARGE SCALE GENOMIC DNA]</scope>
    <source>
        <strain evidence="5 6">H39</strain>
    </source>
</reference>
<dbReference type="Pfam" id="PF12833">
    <property type="entry name" value="HTH_18"/>
    <property type="match status" value="1"/>
</dbReference>
<evidence type="ECO:0000256" key="2">
    <source>
        <dbReference type="ARBA" id="ARBA00023125"/>
    </source>
</evidence>
<dbReference type="PANTHER" id="PTHR46796">
    <property type="entry name" value="HTH-TYPE TRANSCRIPTIONAL ACTIVATOR RHAS-RELATED"/>
    <property type="match status" value="1"/>
</dbReference>
<gene>
    <name evidence="5" type="ORF">A4X20_05840</name>
</gene>
<evidence type="ECO:0000259" key="4">
    <source>
        <dbReference type="PROSITE" id="PS01124"/>
    </source>
</evidence>
<accession>A0A178LTH2</accession>
<dbReference type="GO" id="GO:0003700">
    <property type="term" value="F:DNA-binding transcription factor activity"/>
    <property type="evidence" value="ECO:0007669"/>
    <property type="project" value="InterPro"/>
</dbReference>